<gene>
    <name evidence="1" type="ORF">BDR25DRAFT_355049</name>
</gene>
<dbReference type="Proteomes" id="UP000799755">
    <property type="component" value="Unassembled WGS sequence"/>
</dbReference>
<accession>A0ACB6QWA2</accession>
<sequence length="387" mass="45038">MGNNTFIYTRRRNRWRKKISFGNWIPSGKDETDGDEEEKNESDDNNGERSGSDHSDFYHNIIEILNYEQVLDQHLVRSIVKFRAHNGRATVLRTYLICEPHRTFNEAPGTLRSTDCITLLGIARDWAKQTAEYSVLQSNRTTRTDHVSRNSYDTYTCLPAVRKYKNLAVQASKSPNLTVLRLDGSTGEVPIFLIRTHSPWRTLIAFSPAFFYYKDVQEMYGDSPSKTARKELHDLIAPLRNILPTLSAALFIIIPLILTHWTDFSQYIEQLIAGQDTLLHEKQHDRLLFNEFIPIIEYTITQYNDVPKWVSPNTDKLRKHRELRTKLEVARERLERRRTRATDLREGYCRRESFIDSTCPKREASHILGLRALSITKGFSNDLFQAL</sequence>
<proteinExistence type="predicted"/>
<organism evidence="1 2">
    <name type="scientific">Lindgomyces ingoldianus</name>
    <dbReference type="NCBI Taxonomy" id="673940"/>
    <lineage>
        <taxon>Eukaryota</taxon>
        <taxon>Fungi</taxon>
        <taxon>Dikarya</taxon>
        <taxon>Ascomycota</taxon>
        <taxon>Pezizomycotina</taxon>
        <taxon>Dothideomycetes</taxon>
        <taxon>Pleosporomycetidae</taxon>
        <taxon>Pleosporales</taxon>
        <taxon>Lindgomycetaceae</taxon>
        <taxon>Lindgomyces</taxon>
    </lineage>
</organism>
<evidence type="ECO:0000313" key="2">
    <source>
        <dbReference type="Proteomes" id="UP000799755"/>
    </source>
</evidence>
<name>A0ACB6QWA2_9PLEO</name>
<evidence type="ECO:0000313" key="1">
    <source>
        <dbReference type="EMBL" id="KAF2470562.1"/>
    </source>
</evidence>
<dbReference type="EMBL" id="MU003507">
    <property type="protein sequence ID" value="KAF2470562.1"/>
    <property type="molecule type" value="Genomic_DNA"/>
</dbReference>
<protein>
    <submittedName>
        <fullName evidence="1">Uncharacterized protein</fullName>
    </submittedName>
</protein>
<keyword evidence="2" id="KW-1185">Reference proteome</keyword>
<reference evidence="1" key="1">
    <citation type="journal article" date="2020" name="Stud. Mycol.">
        <title>101 Dothideomycetes genomes: a test case for predicting lifestyles and emergence of pathogens.</title>
        <authorList>
            <person name="Haridas S."/>
            <person name="Albert R."/>
            <person name="Binder M."/>
            <person name="Bloem J."/>
            <person name="Labutti K."/>
            <person name="Salamov A."/>
            <person name="Andreopoulos B."/>
            <person name="Baker S."/>
            <person name="Barry K."/>
            <person name="Bills G."/>
            <person name="Bluhm B."/>
            <person name="Cannon C."/>
            <person name="Castanera R."/>
            <person name="Culley D."/>
            <person name="Daum C."/>
            <person name="Ezra D."/>
            <person name="Gonzalez J."/>
            <person name="Henrissat B."/>
            <person name="Kuo A."/>
            <person name="Liang C."/>
            <person name="Lipzen A."/>
            <person name="Lutzoni F."/>
            <person name="Magnuson J."/>
            <person name="Mondo S."/>
            <person name="Nolan M."/>
            <person name="Ohm R."/>
            <person name="Pangilinan J."/>
            <person name="Park H.-J."/>
            <person name="Ramirez L."/>
            <person name="Alfaro M."/>
            <person name="Sun H."/>
            <person name="Tritt A."/>
            <person name="Yoshinaga Y."/>
            <person name="Zwiers L.-H."/>
            <person name="Turgeon B."/>
            <person name="Goodwin S."/>
            <person name="Spatafora J."/>
            <person name="Crous P."/>
            <person name="Grigoriev I."/>
        </authorList>
    </citation>
    <scope>NUCLEOTIDE SEQUENCE</scope>
    <source>
        <strain evidence="1">ATCC 200398</strain>
    </source>
</reference>
<comment type="caution">
    <text evidence="1">The sequence shown here is derived from an EMBL/GenBank/DDBJ whole genome shotgun (WGS) entry which is preliminary data.</text>
</comment>